<protein>
    <submittedName>
        <fullName evidence="1">5-formyltetrahydrofolate cyclo-ligase</fullName>
    </submittedName>
</protein>
<dbReference type="InterPro" id="IPR024185">
    <property type="entry name" value="FTHF_cligase-like_sf"/>
</dbReference>
<evidence type="ECO:0000313" key="1">
    <source>
        <dbReference type="EMBL" id="AET33351.1"/>
    </source>
</evidence>
<dbReference type="InterPro" id="IPR037171">
    <property type="entry name" value="NagB/RpiA_transferase-like"/>
</dbReference>
<reference evidence="1 2" key="1">
    <citation type="journal article" date="2012" name="J. Bacteriol.">
        <title>Complete genome sequence of strain 1860, a crenarchaeon of the genus pyrobaculum able to grow with various electron acceptors.</title>
        <authorList>
            <person name="Mardanov A.V."/>
            <person name="Gumerov V.M."/>
            <person name="Slobodkina G.B."/>
            <person name="Beletsky A.V."/>
            <person name="Bonch-Osmolovskaya E.A."/>
            <person name="Ravin N.V."/>
            <person name="Skryabin K.G."/>
        </authorList>
    </citation>
    <scope>NUCLEOTIDE SEQUENCE [LARGE SCALE GENOMIC DNA]</scope>
    <source>
        <strain evidence="1 2">1860</strain>
    </source>
</reference>
<organism evidence="1 2">
    <name type="scientific">Pyrobaculum ferrireducens</name>
    <dbReference type="NCBI Taxonomy" id="1104324"/>
    <lineage>
        <taxon>Archaea</taxon>
        <taxon>Thermoproteota</taxon>
        <taxon>Thermoprotei</taxon>
        <taxon>Thermoproteales</taxon>
        <taxon>Thermoproteaceae</taxon>
        <taxon>Pyrobaculum</taxon>
    </lineage>
</organism>
<dbReference type="Proteomes" id="UP000005867">
    <property type="component" value="Chromosome"/>
</dbReference>
<dbReference type="KEGG" id="pyr:P186_1949"/>
<sequence>MATTVHDVQLVDDEIPHESFDLPVDVVATPTRVIHTKRVDKKPHGILWQYVTDKMLTEIPLLAELKEKLATSRTS</sequence>
<name>G7VHZ1_9CREN</name>
<dbReference type="BioCyc" id="PSP1104324:GJSN-1907-MONOMER"/>
<dbReference type="STRING" id="1104324.P186_1949"/>
<accession>G7VHZ1</accession>
<dbReference type="EMBL" id="CP003098">
    <property type="protein sequence ID" value="AET33351.1"/>
    <property type="molecule type" value="Genomic_DNA"/>
</dbReference>
<gene>
    <name evidence="1" type="ORF">P186_1949</name>
</gene>
<evidence type="ECO:0000313" key="2">
    <source>
        <dbReference type="Proteomes" id="UP000005867"/>
    </source>
</evidence>
<keyword evidence="2" id="KW-1185">Reference proteome</keyword>
<proteinExistence type="predicted"/>
<dbReference type="GO" id="GO:0005737">
    <property type="term" value="C:cytoplasm"/>
    <property type="evidence" value="ECO:0007669"/>
    <property type="project" value="TreeGrafter"/>
</dbReference>
<dbReference type="PANTHER" id="PTHR13017">
    <property type="entry name" value="5-FORMYLTETRAHYDROFOLATE CYCLO-LIGASE-RELATED"/>
    <property type="match status" value="1"/>
</dbReference>
<dbReference type="eggNOG" id="arCOG00474">
    <property type="taxonomic scope" value="Archaea"/>
</dbReference>
<dbReference type="Gene3D" id="3.40.50.10420">
    <property type="entry name" value="NagB/RpiA/CoA transferase-like"/>
    <property type="match status" value="1"/>
</dbReference>
<dbReference type="HOGENOM" id="CLU_2662517_0_0_2"/>
<dbReference type="AlphaFoldDB" id="G7VHZ1"/>
<dbReference type="SUPFAM" id="SSF100950">
    <property type="entry name" value="NagB/RpiA/CoA transferase-like"/>
    <property type="match status" value="1"/>
</dbReference>
<keyword evidence="1" id="KW-0436">Ligase</keyword>
<dbReference type="PANTHER" id="PTHR13017:SF0">
    <property type="entry name" value="METHENYLTETRAHYDROFOLATE SYNTHASE DOMAIN-CONTAINING PROTEIN"/>
    <property type="match status" value="1"/>
</dbReference>
<dbReference type="GO" id="GO:0016874">
    <property type="term" value="F:ligase activity"/>
    <property type="evidence" value="ECO:0007669"/>
    <property type="project" value="UniProtKB-KW"/>
</dbReference>
<dbReference type="InterPro" id="IPR002698">
    <property type="entry name" value="FTHF_cligase"/>
</dbReference>